<feature type="region of interest" description="Disordered" evidence="1">
    <location>
        <begin position="24"/>
        <end position="43"/>
    </location>
</feature>
<evidence type="ECO:0000313" key="3">
    <source>
        <dbReference type="Proteomes" id="UP001189429"/>
    </source>
</evidence>
<reference evidence="2" key="1">
    <citation type="submission" date="2023-10" db="EMBL/GenBank/DDBJ databases">
        <authorList>
            <person name="Chen Y."/>
            <person name="Shah S."/>
            <person name="Dougan E. K."/>
            <person name="Thang M."/>
            <person name="Chan C."/>
        </authorList>
    </citation>
    <scope>NUCLEOTIDE SEQUENCE [LARGE SCALE GENOMIC DNA]</scope>
</reference>
<dbReference type="Proteomes" id="UP001189429">
    <property type="component" value="Unassembled WGS sequence"/>
</dbReference>
<dbReference type="EMBL" id="CAUYUJ010014282">
    <property type="protein sequence ID" value="CAK0839264.1"/>
    <property type="molecule type" value="Genomic_DNA"/>
</dbReference>
<gene>
    <name evidence="2" type="ORF">PCOR1329_LOCUS34987</name>
</gene>
<proteinExistence type="predicted"/>
<evidence type="ECO:0000313" key="2">
    <source>
        <dbReference type="EMBL" id="CAK0839264.1"/>
    </source>
</evidence>
<sequence length="128" mass="14011">MGKSRRVRRLKVLATRARMPRAQPTCEAVQVSRGTLDQPDDRPFGERAVAIRFEVRDLSIIPGHTTQDPSLDGAGAEFEGLDFSLGLLDVSNSVVFSAEDPTSPTERFHINAVHCGSIATAEFFSDHT</sequence>
<accession>A0ABN9T2R1</accession>
<keyword evidence="3" id="KW-1185">Reference proteome</keyword>
<comment type="caution">
    <text evidence="2">The sequence shown here is derived from an EMBL/GenBank/DDBJ whole genome shotgun (WGS) entry which is preliminary data.</text>
</comment>
<protein>
    <submittedName>
        <fullName evidence="2">Uncharacterized protein</fullName>
    </submittedName>
</protein>
<organism evidence="2 3">
    <name type="scientific">Prorocentrum cordatum</name>
    <dbReference type="NCBI Taxonomy" id="2364126"/>
    <lineage>
        <taxon>Eukaryota</taxon>
        <taxon>Sar</taxon>
        <taxon>Alveolata</taxon>
        <taxon>Dinophyceae</taxon>
        <taxon>Prorocentrales</taxon>
        <taxon>Prorocentraceae</taxon>
        <taxon>Prorocentrum</taxon>
    </lineage>
</organism>
<name>A0ABN9T2R1_9DINO</name>
<evidence type="ECO:0000256" key="1">
    <source>
        <dbReference type="SAM" id="MobiDB-lite"/>
    </source>
</evidence>